<feature type="transmembrane region" description="Helical" evidence="7">
    <location>
        <begin position="130"/>
        <end position="150"/>
    </location>
</feature>
<dbReference type="PANTHER" id="PTHR30250:SF10">
    <property type="entry name" value="LIPOPOLYSACCHARIDE BIOSYNTHESIS PROTEIN WZXC"/>
    <property type="match status" value="1"/>
</dbReference>
<sequence length="503" mass="53338">MSEAMKSSANPNSGRPGRSGTIGGGLWTALERIVSQVAQLVIFIVAARLLGPADFGLFALVAACAILLQRVAEGGWAPYIMSWPGDTTVPRQVLLVAIASGVLAAIFGIVSGGVLAAVGMSPEVVTLVELFSVWVCLAVVSSTQKGILIWRGQLRASSLAEMSGELVGLGIALLALYSGAGVFALAYGRLAMQATHLLVSFAATRMTPLPGLRGDAFRTMLRTSGHFFFARMIYNFRVYTATFLVGFFLGPAAVGFYRAAERLTGALGEVVGVPAHIVAWNLFRQARAKHDGKTDGFQSVANWFIPAVFAASIPLFLWLGLMGHDIVVGLLGEEWLPALPVLGLLAIARMLAVFGQTTEPVLSLAGEIRRLPPVALLYLGVTVALVAVSAPFGLVPLAVSQILISVTVITTTAILFRRYAAIDWREVVPNMVPLIVPLMLGAGCLVLLRDGPVGREWHPMARAVLFSVPAVAIYAGGLAVTAPKLRRSVMCRLRRRGSKGGDM</sequence>
<feature type="transmembrane region" description="Helical" evidence="7">
    <location>
        <begin position="55"/>
        <end position="72"/>
    </location>
</feature>
<comment type="subcellular location">
    <subcellularLocation>
        <location evidence="1">Cell membrane</location>
        <topology evidence="1">Multi-pass membrane protein</topology>
    </subcellularLocation>
</comment>
<keyword evidence="5 7" id="KW-1133">Transmembrane helix</keyword>
<name>A0A2T0RVE1_9RHOB</name>
<feature type="transmembrane region" description="Helical" evidence="7">
    <location>
        <begin position="398"/>
        <end position="416"/>
    </location>
</feature>
<evidence type="ECO:0000256" key="7">
    <source>
        <dbReference type="SAM" id="Phobius"/>
    </source>
</evidence>
<feature type="transmembrane region" description="Helical" evidence="7">
    <location>
        <begin position="375"/>
        <end position="392"/>
    </location>
</feature>
<dbReference type="PANTHER" id="PTHR30250">
    <property type="entry name" value="PST FAMILY PREDICTED COLANIC ACID TRANSPORTER"/>
    <property type="match status" value="1"/>
</dbReference>
<protein>
    <submittedName>
        <fullName evidence="8">O-antigen/teichoic acid export membrane protein</fullName>
    </submittedName>
</protein>
<comment type="similarity">
    <text evidence="2">Belongs to the polysaccharide synthase family.</text>
</comment>
<accession>A0A2T0RVE1</accession>
<dbReference type="Proteomes" id="UP000239480">
    <property type="component" value="Unassembled WGS sequence"/>
</dbReference>
<evidence type="ECO:0000256" key="6">
    <source>
        <dbReference type="ARBA" id="ARBA00023136"/>
    </source>
</evidence>
<dbReference type="GO" id="GO:0005886">
    <property type="term" value="C:plasma membrane"/>
    <property type="evidence" value="ECO:0007669"/>
    <property type="project" value="UniProtKB-SubCell"/>
</dbReference>
<dbReference type="EMBL" id="PVTD01000002">
    <property type="protein sequence ID" value="PRY25166.1"/>
    <property type="molecule type" value="Genomic_DNA"/>
</dbReference>
<keyword evidence="9" id="KW-1185">Reference proteome</keyword>
<comment type="caution">
    <text evidence="8">The sequence shown here is derived from an EMBL/GenBank/DDBJ whole genome shotgun (WGS) entry which is preliminary data.</text>
</comment>
<feature type="transmembrane region" description="Helical" evidence="7">
    <location>
        <begin position="460"/>
        <end position="482"/>
    </location>
</feature>
<evidence type="ECO:0000313" key="8">
    <source>
        <dbReference type="EMBL" id="PRY25166.1"/>
    </source>
</evidence>
<evidence type="ECO:0000256" key="5">
    <source>
        <dbReference type="ARBA" id="ARBA00022989"/>
    </source>
</evidence>
<evidence type="ECO:0000256" key="4">
    <source>
        <dbReference type="ARBA" id="ARBA00022692"/>
    </source>
</evidence>
<dbReference type="Pfam" id="PF13440">
    <property type="entry name" value="Polysacc_synt_3"/>
    <property type="match status" value="1"/>
</dbReference>
<evidence type="ECO:0000256" key="3">
    <source>
        <dbReference type="ARBA" id="ARBA00022475"/>
    </source>
</evidence>
<organism evidence="8 9">
    <name type="scientific">Aliiruegeria haliotis</name>
    <dbReference type="NCBI Taxonomy" id="1280846"/>
    <lineage>
        <taxon>Bacteria</taxon>
        <taxon>Pseudomonadati</taxon>
        <taxon>Pseudomonadota</taxon>
        <taxon>Alphaproteobacteria</taxon>
        <taxon>Rhodobacterales</taxon>
        <taxon>Roseobacteraceae</taxon>
        <taxon>Aliiruegeria</taxon>
    </lineage>
</organism>
<feature type="transmembrane region" description="Helical" evidence="7">
    <location>
        <begin position="335"/>
        <end position="354"/>
    </location>
</feature>
<feature type="transmembrane region" description="Helical" evidence="7">
    <location>
        <begin position="166"/>
        <end position="187"/>
    </location>
</feature>
<feature type="transmembrane region" description="Helical" evidence="7">
    <location>
        <begin position="238"/>
        <end position="257"/>
    </location>
</feature>
<evidence type="ECO:0000313" key="9">
    <source>
        <dbReference type="Proteomes" id="UP000239480"/>
    </source>
</evidence>
<dbReference type="AlphaFoldDB" id="A0A2T0RVE1"/>
<feature type="transmembrane region" description="Helical" evidence="7">
    <location>
        <begin position="92"/>
        <end position="118"/>
    </location>
</feature>
<gene>
    <name evidence="8" type="ORF">CLV78_102343</name>
</gene>
<dbReference type="RefSeq" id="WP_146136649.1">
    <property type="nucleotide sequence ID" value="NZ_PVTD01000002.1"/>
</dbReference>
<dbReference type="InterPro" id="IPR050833">
    <property type="entry name" value="Poly_Biosynth_Transport"/>
</dbReference>
<reference evidence="8 9" key="1">
    <citation type="submission" date="2018-03" db="EMBL/GenBank/DDBJ databases">
        <title>Genomic Encyclopedia of Archaeal and Bacterial Type Strains, Phase II (KMG-II): from individual species to whole genera.</title>
        <authorList>
            <person name="Goeker M."/>
        </authorList>
    </citation>
    <scope>NUCLEOTIDE SEQUENCE [LARGE SCALE GENOMIC DNA]</scope>
    <source>
        <strain evidence="8 9">DSM 29328</strain>
    </source>
</reference>
<dbReference type="OrthoDB" id="7840749at2"/>
<keyword evidence="3" id="KW-1003">Cell membrane</keyword>
<keyword evidence="4 7" id="KW-0812">Transmembrane</keyword>
<keyword evidence="6 7" id="KW-0472">Membrane</keyword>
<evidence type="ECO:0000256" key="1">
    <source>
        <dbReference type="ARBA" id="ARBA00004651"/>
    </source>
</evidence>
<evidence type="ECO:0000256" key="2">
    <source>
        <dbReference type="ARBA" id="ARBA00007430"/>
    </source>
</evidence>
<feature type="transmembrane region" description="Helical" evidence="7">
    <location>
        <begin position="428"/>
        <end position="448"/>
    </location>
</feature>
<feature type="transmembrane region" description="Helical" evidence="7">
    <location>
        <begin position="303"/>
        <end position="323"/>
    </location>
</feature>
<proteinExistence type="inferred from homology"/>